<dbReference type="STRING" id="84588.SYNW2269"/>
<dbReference type="RefSeq" id="WP_011129122.1">
    <property type="nucleotide sequence ID" value="NC_005070.1"/>
</dbReference>
<feature type="domain" description="CYTH" evidence="2">
    <location>
        <begin position="2"/>
        <end position="151"/>
    </location>
</feature>
<dbReference type="PIRSF" id="PIRSF016487">
    <property type="entry name" value="CYTH_UCP016487"/>
    <property type="match status" value="1"/>
</dbReference>
<evidence type="ECO:0000313" key="3">
    <source>
        <dbReference type="EMBL" id="CAE08784.1"/>
    </source>
</evidence>
<feature type="active site" description="Proton acceptor" evidence="1">
    <location>
        <position position="30"/>
    </location>
</feature>
<dbReference type="HOGENOM" id="CLU_109545_1_0_3"/>
<dbReference type="PANTHER" id="PTHR40114:SF1">
    <property type="entry name" value="SLR0698 PROTEIN"/>
    <property type="match status" value="1"/>
</dbReference>
<evidence type="ECO:0000256" key="1">
    <source>
        <dbReference type="PIRSR" id="PIRSR016487-1"/>
    </source>
</evidence>
<dbReference type="InterPro" id="IPR023577">
    <property type="entry name" value="CYTH_domain"/>
</dbReference>
<sequence>MAVEIERRFLLNGEDWRSLAGEPQPLRQGYLAASAEGITVRIRLRGAEAAWLTLKAAADAIGLVRHEFEYAIPVADAESLWTLAPHRLEKTRYQLSLAGGDWVVDHFAGRNGPLLLAEVELPAAQTPLEIPSWCGQEITGDGRWSNAALARRPLQDWPLTERQAFGYA</sequence>
<dbReference type="EMBL" id="BX569695">
    <property type="protein sequence ID" value="CAE08784.1"/>
    <property type="molecule type" value="Genomic_DNA"/>
</dbReference>
<protein>
    <recommendedName>
        <fullName evidence="2">CYTH domain-containing protein</fullName>
    </recommendedName>
</protein>
<name>Q7U407_PARMW</name>
<dbReference type="InterPro" id="IPR033469">
    <property type="entry name" value="CYTH-like_dom_sf"/>
</dbReference>
<keyword evidence="4" id="KW-1185">Reference proteome</keyword>
<dbReference type="AlphaFoldDB" id="Q7U407"/>
<dbReference type="Proteomes" id="UP000001422">
    <property type="component" value="Chromosome"/>
</dbReference>
<dbReference type="InterPro" id="IPR012042">
    <property type="entry name" value="NeuTTM/CthTTM-like"/>
</dbReference>
<gene>
    <name evidence="3" type="ordered locus">SYNW2269</name>
</gene>
<dbReference type="KEGG" id="syw:SYNW2269"/>
<dbReference type="Pfam" id="PF01928">
    <property type="entry name" value="CYTH"/>
    <property type="match status" value="1"/>
</dbReference>
<proteinExistence type="predicted"/>
<dbReference type="eggNOG" id="COG2954">
    <property type="taxonomic scope" value="Bacteria"/>
</dbReference>
<evidence type="ECO:0000259" key="2">
    <source>
        <dbReference type="PROSITE" id="PS51707"/>
    </source>
</evidence>
<accession>Q7U407</accession>
<evidence type="ECO:0000313" key="4">
    <source>
        <dbReference type="Proteomes" id="UP000001422"/>
    </source>
</evidence>
<reference evidence="3 4" key="1">
    <citation type="journal article" date="2003" name="Nature">
        <title>The genome of a motile marine Synechococcus.</title>
        <authorList>
            <person name="Palenik B."/>
            <person name="Brahamsha B."/>
            <person name="Larimer F."/>
            <person name="Land M."/>
            <person name="Hauser L."/>
            <person name="Chain P."/>
            <person name="Lamerdin J."/>
            <person name="Regala W."/>
            <person name="Allen E.A."/>
            <person name="McCarren J."/>
            <person name="Paulsen I."/>
            <person name="Dufresne A."/>
            <person name="Partensky F."/>
            <person name="Webb E."/>
            <person name="Waterbury J."/>
        </authorList>
    </citation>
    <scope>NUCLEOTIDE SEQUENCE [LARGE SCALE GENOMIC DNA]</scope>
    <source>
        <strain evidence="3 4">WH8102</strain>
    </source>
</reference>
<dbReference type="SMART" id="SM01118">
    <property type="entry name" value="CYTH"/>
    <property type="match status" value="1"/>
</dbReference>
<dbReference type="PROSITE" id="PS51707">
    <property type="entry name" value="CYTH"/>
    <property type="match status" value="1"/>
</dbReference>
<dbReference type="SUPFAM" id="SSF55154">
    <property type="entry name" value="CYTH-like phosphatases"/>
    <property type="match status" value="1"/>
</dbReference>
<dbReference type="CDD" id="cd07891">
    <property type="entry name" value="CYTH-like_CthTTM-like_1"/>
    <property type="match status" value="1"/>
</dbReference>
<dbReference type="Gene3D" id="2.40.320.10">
    <property type="entry name" value="Hypothetical Protein Pfu-838710-001"/>
    <property type="match status" value="1"/>
</dbReference>
<dbReference type="PANTHER" id="PTHR40114">
    <property type="entry name" value="SLR0698 PROTEIN"/>
    <property type="match status" value="1"/>
</dbReference>
<organism evidence="3 4">
    <name type="scientific">Parasynechococcus marenigrum (strain WH8102)</name>
    <dbReference type="NCBI Taxonomy" id="84588"/>
    <lineage>
        <taxon>Bacteria</taxon>
        <taxon>Bacillati</taxon>
        <taxon>Cyanobacteriota</taxon>
        <taxon>Cyanophyceae</taxon>
        <taxon>Synechococcales</taxon>
        <taxon>Prochlorococcaceae</taxon>
        <taxon>Parasynechococcus</taxon>
        <taxon>Parasynechococcus marenigrum</taxon>
    </lineage>
</organism>